<accession>A0A379G5I5</accession>
<gene>
    <name evidence="2" type="ORF">NCTC12026_02635</name>
</gene>
<keyword evidence="1" id="KW-0812">Transmembrane</keyword>
<reference evidence="2 3" key="1">
    <citation type="submission" date="2018-06" db="EMBL/GenBank/DDBJ databases">
        <authorList>
            <consortium name="Pathogen Informatics"/>
            <person name="Doyle S."/>
        </authorList>
    </citation>
    <scope>NUCLEOTIDE SEQUENCE [LARGE SCALE GENOMIC DNA]</scope>
    <source>
        <strain evidence="2 3">NCTC12026</strain>
    </source>
</reference>
<protein>
    <recommendedName>
        <fullName evidence="4">Holin</fullName>
    </recommendedName>
</protein>
<organism evidence="2 3">
    <name type="scientific">Providencia rustigianii</name>
    <dbReference type="NCBI Taxonomy" id="158850"/>
    <lineage>
        <taxon>Bacteria</taxon>
        <taxon>Pseudomonadati</taxon>
        <taxon>Pseudomonadota</taxon>
        <taxon>Gammaproteobacteria</taxon>
        <taxon>Enterobacterales</taxon>
        <taxon>Morganellaceae</taxon>
        <taxon>Providencia</taxon>
    </lineage>
</organism>
<keyword evidence="1" id="KW-0472">Membrane</keyword>
<dbReference type="AlphaFoldDB" id="A0A379G5I5"/>
<evidence type="ECO:0000313" key="2">
    <source>
        <dbReference type="EMBL" id="SUC36217.1"/>
    </source>
</evidence>
<dbReference type="EMBL" id="UGUA01000002">
    <property type="protein sequence ID" value="SUC36217.1"/>
    <property type="molecule type" value="Genomic_DNA"/>
</dbReference>
<dbReference type="Pfam" id="PF16083">
    <property type="entry name" value="Phage_holin_3_3"/>
    <property type="match status" value="1"/>
</dbReference>
<dbReference type="InterPro" id="IPR032126">
    <property type="entry name" value="LydA_holin"/>
</dbReference>
<sequence>MPYKEPNNINLLTVMLVGLMTFLGSIASYANKVLKGEPFRLGLFIAQVIISMFAGSMVLLAASYFVWQPEIAGGVAGMAGWTGAAGVSALEKRFLRKVSDE</sequence>
<evidence type="ECO:0008006" key="4">
    <source>
        <dbReference type="Google" id="ProtNLM"/>
    </source>
</evidence>
<evidence type="ECO:0000313" key="3">
    <source>
        <dbReference type="Proteomes" id="UP000255129"/>
    </source>
</evidence>
<dbReference type="Proteomes" id="UP000255129">
    <property type="component" value="Unassembled WGS sequence"/>
</dbReference>
<feature type="transmembrane region" description="Helical" evidence="1">
    <location>
        <begin position="42"/>
        <end position="65"/>
    </location>
</feature>
<dbReference type="RefSeq" id="WP_112837165.1">
    <property type="nucleotide sequence ID" value="NZ_AP018946.1"/>
</dbReference>
<dbReference type="OrthoDB" id="6487448at2"/>
<feature type="transmembrane region" description="Helical" evidence="1">
    <location>
        <begin position="12"/>
        <end position="30"/>
    </location>
</feature>
<feature type="transmembrane region" description="Helical" evidence="1">
    <location>
        <begin position="71"/>
        <end position="90"/>
    </location>
</feature>
<keyword evidence="1" id="KW-1133">Transmembrane helix</keyword>
<name>A0A379G5I5_9GAMM</name>
<evidence type="ECO:0000256" key="1">
    <source>
        <dbReference type="SAM" id="Phobius"/>
    </source>
</evidence>
<proteinExistence type="predicted"/>